<dbReference type="InterPro" id="IPR036890">
    <property type="entry name" value="HATPase_C_sf"/>
</dbReference>
<organism evidence="1 2">
    <name type="scientific">Enterococcus hirae</name>
    <dbReference type="NCBI Taxonomy" id="1354"/>
    <lineage>
        <taxon>Bacteria</taxon>
        <taxon>Bacillati</taxon>
        <taxon>Bacillota</taxon>
        <taxon>Bacilli</taxon>
        <taxon>Lactobacillales</taxon>
        <taxon>Enterococcaceae</taxon>
        <taxon>Enterococcus</taxon>
    </lineage>
</organism>
<evidence type="ECO:0000313" key="2">
    <source>
        <dbReference type="Proteomes" id="UP000253498"/>
    </source>
</evidence>
<dbReference type="SUPFAM" id="SSF55874">
    <property type="entry name" value="ATPase domain of HSP90 chaperone/DNA topoisomerase II/histidine kinase"/>
    <property type="match status" value="1"/>
</dbReference>
<protein>
    <recommendedName>
        <fullName evidence="3">STAS domain-containing protein</fullName>
    </recommendedName>
</protein>
<comment type="caution">
    <text evidence="1">The sequence shown here is derived from an EMBL/GenBank/DDBJ whole genome shotgun (WGS) entry which is preliminary data.</text>
</comment>
<accession>A0AB37IAM6</accession>
<evidence type="ECO:0000313" key="1">
    <source>
        <dbReference type="EMBL" id="RBT67486.1"/>
    </source>
</evidence>
<proteinExistence type="predicted"/>
<dbReference type="AlphaFoldDB" id="A0AB37IAM6"/>
<reference evidence="1 2" key="1">
    <citation type="submission" date="2015-06" db="EMBL/GenBank/DDBJ databases">
        <title>The Genome Sequence of Enterococcus hirae 88EA1.</title>
        <authorList>
            <consortium name="The Broad Institute Genomics Platform"/>
            <consortium name="The Broad Institute Genome Sequencing Center for Infectious Disease"/>
            <person name="Earl A.M."/>
            <person name="Van Tyne D."/>
            <person name="Lebreton F."/>
            <person name="Saavedra J.T."/>
            <person name="Gilmore M.S."/>
            <person name="Manson McGuire A."/>
            <person name="Clock S."/>
            <person name="Crupain M."/>
            <person name="Rangan U."/>
            <person name="Young S."/>
            <person name="Abouelleil A."/>
            <person name="Cao P."/>
            <person name="Chapman S.B."/>
            <person name="Griggs A."/>
            <person name="Priest M."/>
            <person name="Shea T."/>
            <person name="Wortman J."/>
            <person name="Nusbaum C."/>
            <person name="Birren B."/>
        </authorList>
    </citation>
    <scope>NUCLEOTIDE SEQUENCE [LARGE SCALE GENOMIC DNA]</scope>
    <source>
        <strain evidence="1 2">88EA1</strain>
    </source>
</reference>
<evidence type="ECO:0008006" key="3">
    <source>
        <dbReference type="Google" id="ProtNLM"/>
    </source>
</evidence>
<sequence>MFVLSENDTSVLEMPKCIYLNFQCINKILSIAENREKDKSNIAFDFSNTSWIDAEATPFLGVLVQNFQDQNLNIYAKLPENQNVVKILEKNGFLFTYGLSKNRLADVYGTTIPYSVLNSRNDDEIDEFLENRVFKLIHQHIKKDEIEIIRDAVNEISHNVKDHSTQSLLYFCGQFYPSKKHIALTLTDNGITIPKKIKHKFTSKLAKSDFDLIEWATGHGNSTKNVASSGLGLFDIKSNIEGIGELTILSNYGYWEQKSDGTKNHHTLSSPYPGTLICLKFLTYDHEKRIHSPENDIMNTTENLLF</sequence>
<dbReference type="RefSeq" id="WP_113792623.1">
    <property type="nucleotide sequence ID" value="NZ_JAMXHM010000013.1"/>
</dbReference>
<gene>
    <name evidence="1" type="ORF">EB03_02253</name>
</gene>
<dbReference type="EMBL" id="LESJ01000006">
    <property type="protein sequence ID" value="RBT67486.1"/>
    <property type="molecule type" value="Genomic_DNA"/>
</dbReference>
<dbReference type="Proteomes" id="UP000253498">
    <property type="component" value="Unassembled WGS sequence"/>
</dbReference>
<name>A0AB37IAM6_ENTHR</name>